<reference evidence="2 3" key="1">
    <citation type="submission" date="2019-02" db="EMBL/GenBank/DDBJ databases">
        <title>Deep-cultivation of Planctomycetes and their phenomic and genomic characterization uncovers novel biology.</title>
        <authorList>
            <person name="Wiegand S."/>
            <person name="Jogler M."/>
            <person name="Boedeker C."/>
            <person name="Pinto D."/>
            <person name="Vollmers J."/>
            <person name="Rivas-Marin E."/>
            <person name="Kohn T."/>
            <person name="Peeters S.H."/>
            <person name="Heuer A."/>
            <person name="Rast P."/>
            <person name="Oberbeckmann S."/>
            <person name="Bunk B."/>
            <person name="Jeske O."/>
            <person name="Meyerdierks A."/>
            <person name="Storesund J.E."/>
            <person name="Kallscheuer N."/>
            <person name="Luecker S."/>
            <person name="Lage O.M."/>
            <person name="Pohl T."/>
            <person name="Merkel B.J."/>
            <person name="Hornburger P."/>
            <person name="Mueller R.-W."/>
            <person name="Bruemmer F."/>
            <person name="Labrenz M."/>
            <person name="Spormann A.M."/>
            <person name="Op den Camp H."/>
            <person name="Overmann J."/>
            <person name="Amann R."/>
            <person name="Jetten M.S.M."/>
            <person name="Mascher T."/>
            <person name="Medema M.H."/>
            <person name="Devos D.P."/>
            <person name="Kaster A.-K."/>
            <person name="Ovreas L."/>
            <person name="Rohde M."/>
            <person name="Galperin M.Y."/>
            <person name="Jogler C."/>
        </authorList>
    </citation>
    <scope>NUCLEOTIDE SEQUENCE [LARGE SCALE GENOMIC DNA]</scope>
    <source>
        <strain evidence="2 3">Pan265</strain>
    </source>
</reference>
<gene>
    <name evidence="2" type="ORF">Pan265_28670</name>
</gene>
<keyword evidence="3" id="KW-1185">Reference proteome</keyword>
<dbReference type="Proteomes" id="UP000320386">
    <property type="component" value="Chromosome"/>
</dbReference>
<proteinExistence type="predicted"/>
<sequence length="369" mass="37487" precursor="true">MNRTAAMATLVTAAFAAQASAVDFFHLGTIDYAALGAQAPGSVAIEGNTLYTGGLFGGGVLTTVTDIFGTPTVSNTAGSAALAGNGFVSIDTGPEYVVAATNNAGGGLDNVEIFDKSGNLVSALTEADFGFSRVDGVAYDPGDAAGGGAGWVVLTRGGSRTLFDLSNPAAPALLDNSASLWNPDAGSGYRDIDIADNGDLYVINDEGLSRGTRVGPHNFQTLGGGAGTQQIWDKELTFQSAVNTAALYDFNGDGNNYLILSQRFSGFSGGPVATDNMFVIDADVDNSVPKYAGVANPADFMTGDGSAQFVFAAAGNTIYDFSYDEANKVLAIADNQNGLVYLFGGTAVPAPASASLIALGLLGLARRGS</sequence>
<dbReference type="OrthoDB" id="247441at2"/>
<feature type="chain" id="PRO_5021988648" description="PEP-CTERM protein-sorting domain-containing protein" evidence="1">
    <location>
        <begin position="22"/>
        <end position="369"/>
    </location>
</feature>
<dbReference type="KEGG" id="mcad:Pan265_28670"/>
<dbReference type="RefSeq" id="WP_145447131.1">
    <property type="nucleotide sequence ID" value="NZ_CP036280.1"/>
</dbReference>
<dbReference type="EMBL" id="CP036280">
    <property type="protein sequence ID" value="QDU72989.1"/>
    <property type="molecule type" value="Genomic_DNA"/>
</dbReference>
<keyword evidence="1" id="KW-0732">Signal</keyword>
<evidence type="ECO:0000313" key="3">
    <source>
        <dbReference type="Proteomes" id="UP000320386"/>
    </source>
</evidence>
<accession>A0A518C193</accession>
<dbReference type="AlphaFoldDB" id="A0A518C193"/>
<feature type="signal peptide" evidence="1">
    <location>
        <begin position="1"/>
        <end position="21"/>
    </location>
</feature>
<protein>
    <recommendedName>
        <fullName evidence="4">PEP-CTERM protein-sorting domain-containing protein</fullName>
    </recommendedName>
</protein>
<name>A0A518C193_9BACT</name>
<evidence type="ECO:0000256" key="1">
    <source>
        <dbReference type="SAM" id="SignalP"/>
    </source>
</evidence>
<evidence type="ECO:0000313" key="2">
    <source>
        <dbReference type="EMBL" id="QDU72989.1"/>
    </source>
</evidence>
<evidence type="ECO:0008006" key="4">
    <source>
        <dbReference type="Google" id="ProtNLM"/>
    </source>
</evidence>
<organism evidence="2 3">
    <name type="scientific">Mucisphaera calidilacus</name>
    <dbReference type="NCBI Taxonomy" id="2527982"/>
    <lineage>
        <taxon>Bacteria</taxon>
        <taxon>Pseudomonadati</taxon>
        <taxon>Planctomycetota</taxon>
        <taxon>Phycisphaerae</taxon>
        <taxon>Phycisphaerales</taxon>
        <taxon>Phycisphaeraceae</taxon>
        <taxon>Mucisphaera</taxon>
    </lineage>
</organism>